<keyword evidence="1" id="KW-1133">Transmembrane helix</keyword>
<accession>A0ABN2VMW6</accession>
<comment type="caution">
    <text evidence="2">The sequence shown here is derived from an EMBL/GenBank/DDBJ whole genome shotgun (WGS) entry which is preliminary data.</text>
</comment>
<gene>
    <name evidence="2" type="ORF">GCM10009801_13260</name>
</gene>
<organism evidence="2 3">
    <name type="scientific">Streptomyces albiaxialis</name>
    <dbReference type="NCBI Taxonomy" id="329523"/>
    <lineage>
        <taxon>Bacteria</taxon>
        <taxon>Bacillati</taxon>
        <taxon>Actinomycetota</taxon>
        <taxon>Actinomycetes</taxon>
        <taxon>Kitasatosporales</taxon>
        <taxon>Streptomycetaceae</taxon>
        <taxon>Streptomyces</taxon>
    </lineage>
</organism>
<proteinExistence type="predicted"/>
<evidence type="ECO:0000313" key="2">
    <source>
        <dbReference type="EMBL" id="GAA2066630.1"/>
    </source>
</evidence>
<keyword evidence="1" id="KW-0812">Transmembrane</keyword>
<protein>
    <submittedName>
        <fullName evidence="2">Uncharacterized protein</fullName>
    </submittedName>
</protein>
<dbReference type="EMBL" id="BAAAPE010000002">
    <property type="protein sequence ID" value="GAA2066630.1"/>
    <property type="molecule type" value="Genomic_DNA"/>
</dbReference>
<keyword evidence="1" id="KW-0472">Membrane</keyword>
<dbReference type="Proteomes" id="UP001500016">
    <property type="component" value="Unassembled WGS sequence"/>
</dbReference>
<evidence type="ECO:0000256" key="1">
    <source>
        <dbReference type="SAM" id="Phobius"/>
    </source>
</evidence>
<reference evidence="2 3" key="1">
    <citation type="journal article" date="2019" name="Int. J. Syst. Evol. Microbiol.">
        <title>The Global Catalogue of Microorganisms (GCM) 10K type strain sequencing project: providing services to taxonomists for standard genome sequencing and annotation.</title>
        <authorList>
            <consortium name="The Broad Institute Genomics Platform"/>
            <consortium name="The Broad Institute Genome Sequencing Center for Infectious Disease"/>
            <person name="Wu L."/>
            <person name="Ma J."/>
        </authorList>
    </citation>
    <scope>NUCLEOTIDE SEQUENCE [LARGE SCALE GENOMIC DNA]</scope>
    <source>
        <strain evidence="2 3">JCM 15478</strain>
    </source>
</reference>
<feature type="transmembrane region" description="Helical" evidence="1">
    <location>
        <begin position="25"/>
        <end position="43"/>
    </location>
</feature>
<evidence type="ECO:0000313" key="3">
    <source>
        <dbReference type="Proteomes" id="UP001500016"/>
    </source>
</evidence>
<sequence>MAFLSAAFPHLLVLSDAPPTSLRVTSTAAVLLGLVALVMCWLPPVNRYRKESRASV</sequence>
<name>A0ABN2VMW6_9ACTN</name>
<keyword evidence="3" id="KW-1185">Reference proteome</keyword>